<evidence type="ECO:0000256" key="1">
    <source>
        <dbReference type="SAM" id="MobiDB-lite"/>
    </source>
</evidence>
<dbReference type="InterPro" id="IPR013222">
    <property type="entry name" value="Glyco_hyd_98_carb-bd"/>
</dbReference>
<protein>
    <submittedName>
        <fullName evidence="3">NPCBM/NEW2 domain-containing protein</fullName>
    </submittedName>
</protein>
<dbReference type="Gene3D" id="2.60.120.1060">
    <property type="entry name" value="NPCBM/NEW2 domain"/>
    <property type="match status" value="1"/>
</dbReference>
<dbReference type="Proteomes" id="UP000199028">
    <property type="component" value="Unassembled WGS sequence"/>
</dbReference>
<feature type="domain" description="Glycosyl hydrolase family 98 putative carbohydrate-binding module" evidence="2">
    <location>
        <begin position="122"/>
        <end position="197"/>
    </location>
</feature>
<dbReference type="AlphaFoldDB" id="A0A1H9J8Y2"/>
<dbReference type="EMBL" id="FOFT01000003">
    <property type="protein sequence ID" value="SEQ83262.1"/>
    <property type="molecule type" value="Genomic_DNA"/>
</dbReference>
<dbReference type="Pfam" id="PF08305">
    <property type="entry name" value="NPCBM"/>
    <property type="match status" value="1"/>
</dbReference>
<gene>
    <name evidence="3" type="ORF">SAMN05216195_103161</name>
</gene>
<dbReference type="InterPro" id="IPR008979">
    <property type="entry name" value="Galactose-bd-like_sf"/>
</dbReference>
<evidence type="ECO:0000259" key="2">
    <source>
        <dbReference type="Pfam" id="PF08305"/>
    </source>
</evidence>
<dbReference type="SUPFAM" id="SSF49785">
    <property type="entry name" value="Galactose-binding domain-like"/>
    <property type="match status" value="1"/>
</dbReference>
<evidence type="ECO:0000313" key="3">
    <source>
        <dbReference type="EMBL" id="SEQ83262.1"/>
    </source>
</evidence>
<feature type="region of interest" description="Disordered" evidence="1">
    <location>
        <begin position="1"/>
        <end position="21"/>
    </location>
</feature>
<proteinExistence type="predicted"/>
<dbReference type="InterPro" id="IPR038637">
    <property type="entry name" value="NPCBM_sf"/>
</dbReference>
<reference evidence="4" key="1">
    <citation type="submission" date="2016-10" db="EMBL/GenBank/DDBJ databases">
        <authorList>
            <person name="Varghese N."/>
            <person name="Submissions S."/>
        </authorList>
    </citation>
    <scope>NUCLEOTIDE SEQUENCE [LARGE SCALE GENOMIC DNA]</scope>
    <source>
        <strain evidence="4">CGMCC 4.578</strain>
    </source>
</reference>
<evidence type="ECO:0000313" key="4">
    <source>
        <dbReference type="Proteomes" id="UP000199028"/>
    </source>
</evidence>
<name>A0A1H9J8Y2_9PSEU</name>
<sequence>MTKRLASQTKPGMTTGGAGHKPKRWIAGAAAVVIGLVIGTSLLVSGVLSADGPAATVLTTSPAAPPPPAEGWYDLTAYQAVESGDGHETVPSISIGVGEEPFSRRIRGSAVSPVAQPANFRTWSTAGRCTRLSVWIGKDAASSQADGVGQFVIRADEKDATTRQASTADAPQHVEVDISDVDRLTLLDVRTGRDAANTWGTPRVFCSAPPGRTV</sequence>
<feature type="compositionally biased region" description="Polar residues" evidence="1">
    <location>
        <begin position="1"/>
        <end position="12"/>
    </location>
</feature>
<keyword evidence="4" id="KW-1185">Reference proteome</keyword>
<organism evidence="3 4">
    <name type="scientific">Lentzea flaviverrucosa</name>
    <dbReference type="NCBI Taxonomy" id="200379"/>
    <lineage>
        <taxon>Bacteria</taxon>
        <taxon>Bacillati</taxon>
        <taxon>Actinomycetota</taxon>
        <taxon>Actinomycetes</taxon>
        <taxon>Pseudonocardiales</taxon>
        <taxon>Pseudonocardiaceae</taxon>
        <taxon>Lentzea</taxon>
    </lineage>
</organism>
<accession>A0A1H9J8Y2</accession>